<name>A0A0F9QIC9_9ZZZZ</name>
<accession>A0A0F9QIC9</accession>
<dbReference type="SUPFAM" id="SSF110296">
    <property type="entry name" value="Oligoxyloglucan reducing end-specific cellobiohydrolase"/>
    <property type="match status" value="1"/>
</dbReference>
<dbReference type="Pfam" id="PF14870">
    <property type="entry name" value="PSII_BNR"/>
    <property type="match status" value="1"/>
</dbReference>
<gene>
    <name evidence="2" type="ORF">LCGC14_1090970</name>
</gene>
<dbReference type="Gene3D" id="2.130.10.10">
    <property type="entry name" value="YVTN repeat-like/Quinoprotein amine dehydrogenase"/>
    <property type="match status" value="1"/>
</dbReference>
<evidence type="ECO:0000313" key="2">
    <source>
        <dbReference type="EMBL" id="KKN05073.1"/>
    </source>
</evidence>
<dbReference type="InterPro" id="IPR028203">
    <property type="entry name" value="PSII_CF48-like_dom"/>
</dbReference>
<reference evidence="2" key="1">
    <citation type="journal article" date="2015" name="Nature">
        <title>Complex archaea that bridge the gap between prokaryotes and eukaryotes.</title>
        <authorList>
            <person name="Spang A."/>
            <person name="Saw J.H."/>
            <person name="Jorgensen S.L."/>
            <person name="Zaremba-Niedzwiedzka K."/>
            <person name="Martijn J."/>
            <person name="Lind A.E."/>
            <person name="van Eijk R."/>
            <person name="Schleper C."/>
            <person name="Guy L."/>
            <person name="Ettema T.J."/>
        </authorList>
    </citation>
    <scope>NUCLEOTIDE SEQUENCE</scope>
</reference>
<dbReference type="EMBL" id="LAZR01004846">
    <property type="protein sequence ID" value="KKN05073.1"/>
    <property type="molecule type" value="Genomic_DNA"/>
</dbReference>
<sequence length="344" mass="36749">MVGRALGFAAQVAPWAIVSGLAYAAAFVKPGVEPLPLPQPLNEPRDLFYDVAEATGGTFWFAGNNGLILEGGPTIEQWQRHIMPELVNLQGIAASGEGTVLAVGNAGWTFLNSGNDASRKGDSGTRDSGKKEWQSYQLPVSDIAGKLIEATWMDGHFWVIGEMGAIFRTDAKATQWDDLSIEGDVALNDITRSANGDLWITAEFGTLYHSANQGNSWEGRELGYESLRSLAFRGTQGVIVGNGGVIFHTDDSGMTWSEVSSPTSEHLYDVIDDGTRWLATGNGGAVLSSQDGESWTLLAPEGFTDGYHTRMLATPEGVLFAGKSIGLLSSENWASLPDSLMGSL</sequence>
<dbReference type="InterPro" id="IPR015943">
    <property type="entry name" value="WD40/YVTN_repeat-like_dom_sf"/>
</dbReference>
<proteinExistence type="predicted"/>
<feature type="domain" description="Photosynthesis system II assembly factor Ycf48/Hcf136-like" evidence="1">
    <location>
        <begin position="171"/>
        <end position="296"/>
    </location>
</feature>
<dbReference type="AlphaFoldDB" id="A0A0F9QIC9"/>
<evidence type="ECO:0000259" key="1">
    <source>
        <dbReference type="Pfam" id="PF14870"/>
    </source>
</evidence>
<protein>
    <recommendedName>
        <fullName evidence="1">Photosynthesis system II assembly factor Ycf48/Hcf136-like domain-containing protein</fullName>
    </recommendedName>
</protein>
<comment type="caution">
    <text evidence="2">The sequence shown here is derived from an EMBL/GenBank/DDBJ whole genome shotgun (WGS) entry which is preliminary data.</text>
</comment>
<organism evidence="2">
    <name type="scientific">marine sediment metagenome</name>
    <dbReference type="NCBI Taxonomy" id="412755"/>
    <lineage>
        <taxon>unclassified sequences</taxon>
        <taxon>metagenomes</taxon>
        <taxon>ecological metagenomes</taxon>
    </lineage>
</organism>